<gene>
    <name evidence="1" type="ORF">E4Z66_00980</name>
</gene>
<evidence type="ECO:0000313" key="2">
    <source>
        <dbReference type="Proteomes" id="UP000306602"/>
    </source>
</evidence>
<evidence type="ECO:0000313" key="1">
    <source>
        <dbReference type="EMBL" id="THH38181.1"/>
    </source>
</evidence>
<protein>
    <submittedName>
        <fullName evidence="1">Histidine phosphatase family protein</fullName>
    </submittedName>
</protein>
<dbReference type="AlphaFoldDB" id="A0A4S4NIY7"/>
<dbReference type="Proteomes" id="UP000306602">
    <property type="component" value="Unassembled WGS sequence"/>
</dbReference>
<dbReference type="RefSeq" id="WP_136461073.1">
    <property type="nucleotide sequence ID" value="NZ_SRKY01000001.1"/>
</dbReference>
<dbReference type="InterPro" id="IPR013078">
    <property type="entry name" value="His_Pase_superF_clade-1"/>
</dbReference>
<organism evidence="1 2">
    <name type="scientific">Aliishimia ponticola</name>
    <dbReference type="NCBI Taxonomy" id="2499833"/>
    <lineage>
        <taxon>Bacteria</taxon>
        <taxon>Pseudomonadati</taxon>
        <taxon>Pseudomonadota</taxon>
        <taxon>Alphaproteobacteria</taxon>
        <taxon>Rhodobacterales</taxon>
        <taxon>Paracoccaceae</taxon>
        <taxon>Aliishimia</taxon>
    </lineage>
</organism>
<proteinExistence type="predicted"/>
<dbReference type="OrthoDB" id="8347407at2"/>
<dbReference type="SUPFAM" id="SSF53254">
    <property type="entry name" value="Phosphoglycerate mutase-like"/>
    <property type="match status" value="1"/>
</dbReference>
<dbReference type="Gene3D" id="3.40.50.1240">
    <property type="entry name" value="Phosphoglycerate mutase-like"/>
    <property type="match status" value="1"/>
</dbReference>
<sequence length="194" mass="20471">MTPIARDELILLRHAPADHGGRLCGRTDVAACLPGEEVLAPLRARLAGAQVVTSPALRCQATAQALFPDRTIPQDPRLWEQDFGTDDGRAFCDLPDLGPLTTEELARHAAPEGESFLDMTARIDPALMAYAASVQAEGPMVLVAHAGTARAALGIAMGHPALALKFEIAPLSLVRLRCFAQGFSVIAVNEGGVT</sequence>
<dbReference type="SMART" id="SM00855">
    <property type="entry name" value="PGAM"/>
    <property type="match status" value="1"/>
</dbReference>
<accession>A0A4S4NIY7</accession>
<comment type="caution">
    <text evidence="1">The sequence shown here is derived from an EMBL/GenBank/DDBJ whole genome shotgun (WGS) entry which is preliminary data.</text>
</comment>
<dbReference type="EMBL" id="SRKY01000001">
    <property type="protein sequence ID" value="THH38181.1"/>
    <property type="molecule type" value="Genomic_DNA"/>
</dbReference>
<dbReference type="InterPro" id="IPR029033">
    <property type="entry name" value="His_PPase_superfam"/>
</dbReference>
<dbReference type="CDD" id="cd07067">
    <property type="entry name" value="HP_PGM_like"/>
    <property type="match status" value="1"/>
</dbReference>
<dbReference type="Pfam" id="PF00300">
    <property type="entry name" value="His_Phos_1"/>
    <property type="match status" value="1"/>
</dbReference>
<name>A0A4S4NIY7_9RHOB</name>
<reference evidence="1 2" key="1">
    <citation type="submission" date="2019-04" db="EMBL/GenBank/DDBJ databases">
        <title>Shimia ponticola sp. nov., isolated from seawater.</title>
        <authorList>
            <person name="Kim Y.-O."/>
            <person name="Yoon J.-H."/>
        </authorList>
    </citation>
    <scope>NUCLEOTIDE SEQUENCE [LARGE SCALE GENOMIC DNA]</scope>
    <source>
        <strain evidence="1 2">MYP11</strain>
    </source>
</reference>
<keyword evidence="2" id="KW-1185">Reference proteome</keyword>